<evidence type="ECO:0000256" key="7">
    <source>
        <dbReference type="ARBA" id="ARBA00042896"/>
    </source>
</evidence>
<dbReference type="PROSITE" id="PS00080">
    <property type="entry name" value="MULTICOPPER_OXIDASE2"/>
    <property type="match status" value="1"/>
</dbReference>
<comment type="catalytic activity">
    <reaction evidence="9">
        <text>4 Cu(+) + O2 + 4 H(+) = 4 Cu(2+) + 2 H2O</text>
        <dbReference type="Rhea" id="RHEA:30083"/>
        <dbReference type="ChEBI" id="CHEBI:15377"/>
        <dbReference type="ChEBI" id="CHEBI:15378"/>
        <dbReference type="ChEBI" id="CHEBI:15379"/>
        <dbReference type="ChEBI" id="CHEBI:29036"/>
        <dbReference type="ChEBI" id="CHEBI:49552"/>
        <dbReference type="EC" id="1.16.3.4"/>
    </reaction>
    <physiologicalReaction direction="left-to-right" evidence="9">
        <dbReference type="Rhea" id="RHEA:30084"/>
    </physiologicalReaction>
</comment>
<feature type="domain" description="Plastocyanin-like" evidence="13">
    <location>
        <begin position="85"/>
        <end position="192"/>
    </location>
</feature>
<dbReference type="AlphaFoldDB" id="A0A138A7W6"/>
<dbReference type="Pfam" id="PF00394">
    <property type="entry name" value="Cu-oxidase"/>
    <property type="match status" value="1"/>
</dbReference>
<dbReference type="InterPro" id="IPR045087">
    <property type="entry name" value="Cu-oxidase_fam"/>
</dbReference>
<evidence type="ECO:0000259" key="11">
    <source>
        <dbReference type="Pfam" id="PF00394"/>
    </source>
</evidence>
<reference evidence="15" key="1">
    <citation type="submission" date="2016-02" db="EMBL/GenBank/DDBJ databases">
        <authorList>
            <person name="Wen L."/>
            <person name="He K."/>
            <person name="Yang H."/>
        </authorList>
    </citation>
    <scope>NUCLEOTIDE SEQUENCE [LARGE SCALE GENOMIC DNA]</scope>
    <source>
        <strain evidence="15">JCM 15929</strain>
    </source>
</reference>
<evidence type="ECO:0000259" key="12">
    <source>
        <dbReference type="Pfam" id="PF07731"/>
    </source>
</evidence>
<comment type="similarity">
    <text evidence="1">Belongs to the multicopper oxidase family.</text>
</comment>
<evidence type="ECO:0000259" key="13">
    <source>
        <dbReference type="Pfam" id="PF07732"/>
    </source>
</evidence>
<organism evidence="14 15">
    <name type="scientific">Tsukamurella pseudospumae</name>
    <dbReference type="NCBI Taxonomy" id="239498"/>
    <lineage>
        <taxon>Bacteria</taxon>
        <taxon>Bacillati</taxon>
        <taxon>Actinomycetota</taxon>
        <taxon>Actinomycetes</taxon>
        <taxon>Mycobacteriales</taxon>
        <taxon>Tsukamurellaceae</taxon>
        <taxon>Tsukamurella</taxon>
    </lineage>
</organism>
<evidence type="ECO:0000313" key="14">
    <source>
        <dbReference type="EMBL" id="KXP06480.1"/>
    </source>
</evidence>
<dbReference type="RefSeq" id="WP_068572091.1">
    <property type="nucleotide sequence ID" value="NZ_LSRF01000056.1"/>
</dbReference>
<evidence type="ECO:0000256" key="6">
    <source>
        <dbReference type="ARBA" id="ARBA00041027"/>
    </source>
</evidence>
<dbReference type="CDD" id="cd04232">
    <property type="entry name" value="CuRO_1_CueO_FtsP"/>
    <property type="match status" value="1"/>
</dbReference>
<dbReference type="InterPro" id="IPR002355">
    <property type="entry name" value="Cu_oxidase_Cu_BS"/>
</dbReference>
<dbReference type="Gene3D" id="2.60.40.420">
    <property type="entry name" value="Cupredoxins - blue copper proteins"/>
    <property type="match status" value="3"/>
</dbReference>
<dbReference type="GO" id="GO:0016491">
    <property type="term" value="F:oxidoreductase activity"/>
    <property type="evidence" value="ECO:0007669"/>
    <property type="project" value="UniProtKB-KW"/>
</dbReference>
<dbReference type="CDD" id="cd13890">
    <property type="entry name" value="CuRO_3_CueO_FtsP"/>
    <property type="match status" value="1"/>
</dbReference>
<evidence type="ECO:0000313" key="15">
    <source>
        <dbReference type="Proteomes" id="UP000070258"/>
    </source>
</evidence>
<dbReference type="PANTHER" id="PTHR48267">
    <property type="entry name" value="CUPREDOXIN SUPERFAMILY PROTEIN"/>
    <property type="match status" value="1"/>
</dbReference>
<evidence type="ECO:0000256" key="1">
    <source>
        <dbReference type="ARBA" id="ARBA00010609"/>
    </source>
</evidence>
<dbReference type="PANTHER" id="PTHR48267:SF1">
    <property type="entry name" value="BILIRUBIN OXIDASE"/>
    <property type="match status" value="1"/>
</dbReference>
<keyword evidence="4" id="KW-0560">Oxidoreductase</keyword>
<sequence length="539" mass="57922">MTNDIAERPRAVAGSTRRTFLTALIAAPLAGAALTACRTSAVPAAPSLPGGRRALPVPPLARSVVGADGVRRFELTAQAGGSEIVAGKRSATWGFNGDILGPTLRARDGEKVAVTVRNRLAEATSVHWHGMHVPARADGGPHQMVEPGSTWNAEWTVHQRASTLWYHPHPHGVTEKHVYRGLSGFFLLDDDEQDRLGLPSEYGVDDIPVVVQDRKFTPDGELDETEPGETGLLGPTAITNGVAGASLLARRERMRLRLLNGASARCFEFGFADGRRFETIASDGGLLAAPVPMDRLMLSPGERAEIVVTVTAGERTMLRSYPISQRGRMSGGIARQYGQDDTLDVLELVGADVFEAGAGPVPRVLSTIAPLAAGAAAPVPASRSFDLQWYMINGERMDMSRIDLAPVVDTTEVWTVRNKDNWPHNFHVHDVQFQITAFNGKTPPAHLRGWKDTVYLAPGDTCSLAMRFTDYTDLTMPYMYHCHLLFHEDKGMMGQFVVAAKGQSAPTRLEMPGMPGMSMPSSSASAAPSGASAAPHGGH</sequence>
<evidence type="ECO:0000256" key="8">
    <source>
        <dbReference type="ARBA" id="ARBA00043090"/>
    </source>
</evidence>
<dbReference type="OrthoDB" id="345021at2"/>
<gene>
    <name evidence="14" type="ORF">AXK60_10355</name>
</gene>
<dbReference type="SUPFAM" id="SSF49503">
    <property type="entry name" value="Cupredoxins"/>
    <property type="match status" value="3"/>
</dbReference>
<feature type="domain" description="Plastocyanin-like" evidence="12">
    <location>
        <begin position="389"/>
        <end position="499"/>
    </location>
</feature>
<dbReference type="InterPro" id="IPR011706">
    <property type="entry name" value="Cu-oxidase_C"/>
</dbReference>
<comment type="caution">
    <text evidence="14">The sequence shown here is derived from an EMBL/GenBank/DDBJ whole genome shotgun (WGS) entry which is preliminary data.</text>
</comment>
<dbReference type="Pfam" id="PF07732">
    <property type="entry name" value="Cu-oxidase_3"/>
    <property type="match status" value="1"/>
</dbReference>
<dbReference type="InterPro" id="IPR001117">
    <property type="entry name" value="Cu-oxidase_2nd"/>
</dbReference>
<evidence type="ECO:0000256" key="2">
    <source>
        <dbReference type="ARBA" id="ARBA00011245"/>
    </source>
</evidence>
<proteinExistence type="inferred from homology"/>
<evidence type="ECO:0000256" key="10">
    <source>
        <dbReference type="SAM" id="MobiDB-lite"/>
    </source>
</evidence>
<evidence type="ECO:0000256" key="9">
    <source>
        <dbReference type="ARBA" id="ARBA00048092"/>
    </source>
</evidence>
<keyword evidence="3" id="KW-0479">Metal-binding</keyword>
<feature type="domain" description="Plastocyanin-like" evidence="11">
    <location>
        <begin position="250"/>
        <end position="326"/>
    </location>
</feature>
<dbReference type="PROSITE" id="PS51318">
    <property type="entry name" value="TAT"/>
    <property type="match status" value="1"/>
</dbReference>
<dbReference type="Proteomes" id="UP000070258">
    <property type="component" value="Unassembled WGS sequence"/>
</dbReference>
<evidence type="ECO:0000256" key="4">
    <source>
        <dbReference type="ARBA" id="ARBA00023002"/>
    </source>
</evidence>
<dbReference type="EMBL" id="LSRF01000056">
    <property type="protein sequence ID" value="KXP06480.1"/>
    <property type="molecule type" value="Genomic_DNA"/>
</dbReference>
<accession>A0A138A7W6</accession>
<feature type="region of interest" description="Disordered" evidence="10">
    <location>
        <begin position="511"/>
        <end position="539"/>
    </location>
</feature>
<name>A0A138A7W6_9ACTN</name>
<evidence type="ECO:0000256" key="3">
    <source>
        <dbReference type="ARBA" id="ARBA00022723"/>
    </source>
</evidence>
<protein>
    <recommendedName>
        <fullName evidence="6">Multicopper oxidase CueO</fullName>
        <ecNumber evidence="5">1.16.3.4</ecNumber>
    </recommendedName>
    <alternativeName>
        <fullName evidence="7">Copper efflux oxidase</fullName>
    </alternativeName>
    <alternativeName>
        <fullName evidence="8">Cuprous oxidase</fullName>
    </alternativeName>
</protein>
<dbReference type="InterPro" id="IPR006311">
    <property type="entry name" value="TAT_signal"/>
</dbReference>
<evidence type="ECO:0000256" key="5">
    <source>
        <dbReference type="ARBA" id="ARBA00038978"/>
    </source>
</evidence>
<dbReference type="GO" id="GO:0005507">
    <property type="term" value="F:copper ion binding"/>
    <property type="evidence" value="ECO:0007669"/>
    <property type="project" value="InterPro"/>
</dbReference>
<comment type="subunit">
    <text evidence="2">Monomer.</text>
</comment>
<dbReference type="EC" id="1.16.3.4" evidence="5"/>
<dbReference type="InterPro" id="IPR008972">
    <property type="entry name" value="Cupredoxin"/>
</dbReference>
<dbReference type="InterPro" id="IPR011707">
    <property type="entry name" value="Cu-oxidase-like_N"/>
</dbReference>
<dbReference type="Pfam" id="PF07731">
    <property type="entry name" value="Cu-oxidase_2"/>
    <property type="match status" value="1"/>
</dbReference>
<dbReference type="STRING" id="239498.AXK60_10355"/>